<name>A0A9Q0V7P6_SALVM</name>
<reference evidence="1" key="1">
    <citation type="submission" date="2022-11" db="EMBL/GenBank/DDBJ databases">
        <authorList>
            <person name="Hyden B.L."/>
            <person name="Feng K."/>
            <person name="Yates T."/>
            <person name="Jawdy S."/>
            <person name="Smart L.B."/>
            <person name="Muchero W."/>
        </authorList>
    </citation>
    <scope>NUCLEOTIDE SEQUENCE</scope>
    <source>
        <tissue evidence="1">Shoot tip</tissue>
    </source>
</reference>
<dbReference type="Proteomes" id="UP001151529">
    <property type="component" value="Chromosome 6"/>
</dbReference>
<dbReference type="PROSITE" id="PS51257">
    <property type="entry name" value="PROKAR_LIPOPROTEIN"/>
    <property type="match status" value="1"/>
</dbReference>
<dbReference type="PANTHER" id="PTHR47926">
    <property type="entry name" value="PENTATRICOPEPTIDE REPEAT-CONTAINING PROTEIN"/>
    <property type="match status" value="1"/>
</dbReference>
<organism evidence="1 2">
    <name type="scientific">Salix viminalis</name>
    <name type="common">Common osier</name>
    <name type="synonym">Basket willow</name>
    <dbReference type="NCBI Taxonomy" id="40686"/>
    <lineage>
        <taxon>Eukaryota</taxon>
        <taxon>Viridiplantae</taxon>
        <taxon>Streptophyta</taxon>
        <taxon>Embryophyta</taxon>
        <taxon>Tracheophyta</taxon>
        <taxon>Spermatophyta</taxon>
        <taxon>Magnoliopsida</taxon>
        <taxon>eudicotyledons</taxon>
        <taxon>Gunneridae</taxon>
        <taxon>Pentapetalae</taxon>
        <taxon>rosids</taxon>
        <taxon>fabids</taxon>
        <taxon>Malpighiales</taxon>
        <taxon>Salicaceae</taxon>
        <taxon>Saliceae</taxon>
        <taxon>Salix</taxon>
    </lineage>
</organism>
<evidence type="ECO:0000313" key="2">
    <source>
        <dbReference type="Proteomes" id="UP001151529"/>
    </source>
</evidence>
<dbReference type="InterPro" id="IPR011990">
    <property type="entry name" value="TPR-like_helical_dom_sf"/>
</dbReference>
<keyword evidence="2" id="KW-1185">Reference proteome</keyword>
<gene>
    <name evidence="1" type="ORF">OIU85_017240</name>
</gene>
<proteinExistence type="predicted"/>
<dbReference type="EMBL" id="JAPFFL010000002">
    <property type="protein sequence ID" value="KAJ6743253.1"/>
    <property type="molecule type" value="Genomic_DNA"/>
</dbReference>
<sequence>MIRGGIRPDGTAFVSVLSACSHAGLTNKGLDYFGVMERKYGLRPGAEHYSCMVDLFRDVQRCNPLFTISRMDSVPAKSTGYKNPTTVLLDKPGQCAIIKPQALRWKLSLMKVTEIDFLRH</sequence>
<dbReference type="OrthoDB" id="912794at2759"/>
<evidence type="ECO:0000313" key="1">
    <source>
        <dbReference type="EMBL" id="KAJ6743253.1"/>
    </source>
</evidence>
<dbReference type="Gene3D" id="1.25.40.10">
    <property type="entry name" value="Tetratricopeptide repeat domain"/>
    <property type="match status" value="1"/>
</dbReference>
<protein>
    <submittedName>
        <fullName evidence="1">PENTATRICOPEPTIDE REPEAT-CONTAINING PROTEIN</fullName>
    </submittedName>
</protein>
<dbReference type="PANTHER" id="PTHR47926:SF533">
    <property type="entry name" value="DYW DOMAIN-CONTAINING PROTEIN"/>
    <property type="match status" value="1"/>
</dbReference>
<dbReference type="GO" id="GO:0003723">
    <property type="term" value="F:RNA binding"/>
    <property type="evidence" value="ECO:0007669"/>
    <property type="project" value="InterPro"/>
</dbReference>
<dbReference type="AlphaFoldDB" id="A0A9Q0V7P6"/>
<reference evidence="1" key="2">
    <citation type="journal article" date="2023" name="Int. J. Mol. Sci.">
        <title>De Novo Assembly and Annotation of 11 Diverse Shrub Willow (Salix) Genomes Reveals Novel Gene Organization in Sex-Linked Regions.</title>
        <authorList>
            <person name="Hyden B."/>
            <person name="Feng K."/>
            <person name="Yates T.B."/>
            <person name="Jawdy S."/>
            <person name="Cereghino C."/>
            <person name="Smart L.B."/>
            <person name="Muchero W."/>
        </authorList>
    </citation>
    <scope>NUCLEOTIDE SEQUENCE [LARGE SCALE GENOMIC DNA]</scope>
    <source>
        <tissue evidence="1">Shoot tip</tissue>
    </source>
</reference>
<dbReference type="GO" id="GO:0009451">
    <property type="term" value="P:RNA modification"/>
    <property type="evidence" value="ECO:0007669"/>
    <property type="project" value="InterPro"/>
</dbReference>
<comment type="caution">
    <text evidence="1">The sequence shown here is derived from an EMBL/GenBank/DDBJ whole genome shotgun (WGS) entry which is preliminary data.</text>
</comment>
<dbReference type="InterPro" id="IPR046960">
    <property type="entry name" value="PPR_At4g14850-like_plant"/>
</dbReference>
<accession>A0A9Q0V7P6</accession>